<reference evidence="4" key="1">
    <citation type="submission" date="2024-07" db="EMBL/GenBank/DDBJ databases">
        <title>Identification and characteristics of an arsenic-resistant bacterial isolate, which belongs to a novel species.</title>
        <authorList>
            <person name="Juszczyk A."/>
            <person name="Kowalczyk A."/>
            <person name="Was K."/>
            <person name="Kosowicz W."/>
            <person name="Budzyn A."/>
            <person name="Latowski D."/>
        </authorList>
    </citation>
    <scope>NUCLEOTIDE SEQUENCE</scope>
    <source>
        <strain evidence="4">As8PL</strain>
    </source>
</reference>
<dbReference type="SUPFAM" id="SSF53187">
    <property type="entry name" value="Zn-dependent exopeptidases"/>
    <property type="match status" value="1"/>
</dbReference>
<feature type="domain" description="MurNAc-LAA" evidence="3">
    <location>
        <begin position="789"/>
        <end position="900"/>
    </location>
</feature>
<dbReference type="PANTHER" id="PTHR30404:SF0">
    <property type="entry name" value="N-ACETYLMURAMOYL-L-ALANINE AMIDASE AMIC"/>
    <property type="match status" value="1"/>
</dbReference>
<dbReference type="AlphaFoldDB" id="A0AB39BPC7"/>
<dbReference type="EMBL" id="CP162551">
    <property type="protein sequence ID" value="XDI35692.1"/>
    <property type="molecule type" value="Genomic_DNA"/>
</dbReference>
<feature type="compositionally biased region" description="Acidic residues" evidence="2">
    <location>
        <begin position="193"/>
        <end position="205"/>
    </location>
</feature>
<keyword evidence="1 4" id="KW-0378">Hydrolase</keyword>
<dbReference type="EC" id="3.5.1.28" evidence="4"/>
<dbReference type="GO" id="GO:0030288">
    <property type="term" value="C:outer membrane-bounded periplasmic space"/>
    <property type="evidence" value="ECO:0007669"/>
    <property type="project" value="TreeGrafter"/>
</dbReference>
<accession>A0AB39BPC7</accession>
<dbReference type="GO" id="GO:0008745">
    <property type="term" value="F:N-acetylmuramoyl-L-alanine amidase activity"/>
    <property type="evidence" value="ECO:0007669"/>
    <property type="project" value="UniProtKB-EC"/>
</dbReference>
<dbReference type="PANTHER" id="PTHR30404">
    <property type="entry name" value="N-ACETYLMURAMOYL-L-ALANINE AMIDASE"/>
    <property type="match status" value="1"/>
</dbReference>
<dbReference type="GO" id="GO:0009253">
    <property type="term" value="P:peptidoglycan catabolic process"/>
    <property type="evidence" value="ECO:0007669"/>
    <property type="project" value="InterPro"/>
</dbReference>
<feature type="compositionally biased region" description="Basic and acidic residues" evidence="2">
    <location>
        <begin position="170"/>
        <end position="192"/>
    </location>
</feature>
<dbReference type="Gene3D" id="2.30.30.40">
    <property type="entry name" value="SH3 Domains"/>
    <property type="match status" value="5"/>
</dbReference>
<dbReference type="Gene3D" id="3.40.630.40">
    <property type="entry name" value="Zn-dependent exopeptidases"/>
    <property type="match status" value="1"/>
</dbReference>
<organism evidence="4">
    <name type="scientific">Alkalihalophilus sp. As8PL</name>
    <dbReference type="NCBI Taxonomy" id="3237103"/>
    <lineage>
        <taxon>Bacteria</taxon>
        <taxon>Bacillati</taxon>
        <taxon>Bacillota</taxon>
        <taxon>Bacilli</taxon>
        <taxon>Bacillales</taxon>
        <taxon>Bacillaceae</taxon>
        <taxon>Alkalihalophilus</taxon>
    </lineage>
</organism>
<name>A0AB39BPC7_9BACI</name>
<feature type="region of interest" description="Disordered" evidence="2">
    <location>
        <begin position="130"/>
        <end position="205"/>
    </location>
</feature>
<dbReference type="InterPro" id="IPR050695">
    <property type="entry name" value="N-acetylmuramoyl_amidase_3"/>
</dbReference>
<dbReference type="SMART" id="SM00646">
    <property type="entry name" value="Ami_3"/>
    <property type="match status" value="1"/>
</dbReference>
<protein>
    <submittedName>
        <fullName evidence="4">N-acetylmuramoyl-L-alanine amidase</fullName>
        <ecNumber evidence="4">3.5.1.28</ecNumber>
    </submittedName>
</protein>
<evidence type="ECO:0000256" key="1">
    <source>
        <dbReference type="ARBA" id="ARBA00022801"/>
    </source>
</evidence>
<evidence type="ECO:0000256" key="2">
    <source>
        <dbReference type="SAM" id="MobiDB-lite"/>
    </source>
</evidence>
<dbReference type="Pfam" id="PF01520">
    <property type="entry name" value="Amidase_3"/>
    <property type="match status" value="1"/>
</dbReference>
<evidence type="ECO:0000259" key="3">
    <source>
        <dbReference type="SMART" id="SM00646"/>
    </source>
</evidence>
<gene>
    <name evidence="4" type="ORF">AB3N04_13340</name>
</gene>
<evidence type="ECO:0000313" key="4">
    <source>
        <dbReference type="EMBL" id="XDI35692.1"/>
    </source>
</evidence>
<dbReference type="CDD" id="cd02696">
    <property type="entry name" value="MurNAc-LAA"/>
    <property type="match status" value="1"/>
</dbReference>
<dbReference type="RefSeq" id="WP_368503236.1">
    <property type="nucleotide sequence ID" value="NZ_CP162551.1"/>
</dbReference>
<proteinExistence type="predicted"/>
<feature type="compositionally biased region" description="Acidic residues" evidence="2">
    <location>
        <begin position="143"/>
        <end position="169"/>
    </location>
</feature>
<sequence length="904" mass="100855">MKKINVVVVFIFLLFQFIPQHVSAENQLSKVDKGNPAFVYSHSEEFVPLYESLDDEDAIVAELENFTPVLLLEEEKEYSLVEIVSNEGETLEEYESMSGYLLSDFLISEEEMSLLLESVHDELAHLEEEASIEEASTEKQSNEESDEVSVENEDVTEAEAVDEVVEEDMDNLRLDEEEKPETHSEEKKVKEVEAEELPTELADEEEIESTIATFSAFSMSSQMVTTSSNQQLRGIALQTTTNVVESPSSNAKVLRSYNQGHILRYSPYNSNYHVATVYLNGVAHTGYINTKDVDTVVSTQVNKEGYGLKDPTPVYSSTSLNSDILRTYNQGHLLKFKTFTTEWYEATVYIDGSPTTGYIHVNDVGNNPPVQEKEVELQGVALQAPTNVYSQTTKSSNVLRSYNKGHLLRFKEHNSQWYIATVIINGVQHTGYIHVNDVDVANGNQEQLRGVAIKDTAKVYASTSKSSAILRSYNKGHILQFRSFTSEWYQATVILNGVARTGYIHINDVGPVNQNGVSDLRGVALKSTTHVYAEASRNASSLKGYNSGQILRYRAYSASWFEATVIVNGVAQTGYIHIDDVDTADVIQKSDRGIALQQVTHVFSQPSLSSSVRRSYNQGHILQYRSFTSEWYEATVVVNGIRQTGYIHVSHVESLPLSQRTINGAANTTSTNVYTRASRNSGVLRSYTFGSRLIYRTFTSEWYEATVYINGSPQTGYIHKDDVISLQGKTIILDPGHGAHDSGGIANGMREKDVVLDISLRAETLLKNAGAEVIMTRRTDIFLTLAERAAIANNSNADIFISVHTNIFDGTAQGTETFWHGRHEREDSIKLAHALQNAVISKIGTHYRRVAEGNYHVIRETTIPSALLEVGFKDHPADAAKLRSDQYRQLSAEGIYIGVLNYFQ</sequence>
<dbReference type="InterPro" id="IPR002508">
    <property type="entry name" value="MurNAc-LAA_cat"/>
</dbReference>